<evidence type="ECO:0000256" key="1">
    <source>
        <dbReference type="ARBA" id="ARBA00004571"/>
    </source>
</evidence>
<dbReference type="Pfam" id="PF00593">
    <property type="entry name" value="TonB_dep_Rec_b-barrel"/>
    <property type="match status" value="1"/>
</dbReference>
<keyword evidence="8 9" id="KW-0998">Cell outer membrane</keyword>
<dbReference type="AlphaFoldDB" id="A0A094J6X4"/>
<evidence type="ECO:0000259" key="14">
    <source>
        <dbReference type="Pfam" id="PF07715"/>
    </source>
</evidence>
<feature type="domain" description="TonB-dependent receptor-like beta-barrel" evidence="13">
    <location>
        <begin position="378"/>
        <end position="916"/>
    </location>
</feature>
<dbReference type="Gene3D" id="2.170.130.10">
    <property type="entry name" value="TonB-dependent receptor, plug domain"/>
    <property type="match status" value="1"/>
</dbReference>
<dbReference type="PANTHER" id="PTHR47234">
    <property type="match status" value="1"/>
</dbReference>
<reference evidence="15 16" key="1">
    <citation type="submission" date="2014-06" db="EMBL/GenBank/DDBJ databases">
        <title>Draft genome sequence of Idiomarina sp. MCCC 1A10513.</title>
        <authorList>
            <person name="Du J."/>
            <person name="Lai Q."/>
            <person name="Shao Z."/>
        </authorList>
    </citation>
    <scope>NUCLEOTIDE SEQUENCE [LARGE SCALE GENOMIC DNA]</scope>
    <source>
        <strain evidence="15 16">MCCC 1A10513</strain>
    </source>
</reference>
<keyword evidence="6 11" id="KW-0798">TonB box</keyword>
<proteinExistence type="inferred from homology"/>
<keyword evidence="2 9" id="KW-0813">Transport</keyword>
<evidence type="ECO:0000256" key="5">
    <source>
        <dbReference type="ARBA" id="ARBA00022729"/>
    </source>
</evidence>
<feature type="short sequence motif" description="TonB C-terminal box" evidence="10">
    <location>
        <begin position="937"/>
        <end position="954"/>
    </location>
</feature>
<keyword evidence="16" id="KW-1185">Reference proteome</keyword>
<comment type="subcellular location">
    <subcellularLocation>
        <location evidence="1 9">Cell outer membrane</location>
        <topology evidence="1 9">Multi-pass membrane protein</topology>
    </subcellularLocation>
</comment>
<evidence type="ECO:0000313" key="15">
    <source>
        <dbReference type="EMBL" id="KFZ28331.1"/>
    </source>
</evidence>
<evidence type="ECO:0000256" key="6">
    <source>
        <dbReference type="ARBA" id="ARBA00023077"/>
    </source>
</evidence>
<dbReference type="InterPro" id="IPR039426">
    <property type="entry name" value="TonB-dep_rcpt-like"/>
</dbReference>
<gene>
    <name evidence="15" type="ORF">IDAT_10040</name>
</gene>
<evidence type="ECO:0000256" key="12">
    <source>
        <dbReference type="SAM" id="SignalP"/>
    </source>
</evidence>
<dbReference type="SUPFAM" id="SSF56935">
    <property type="entry name" value="Porins"/>
    <property type="match status" value="1"/>
</dbReference>
<dbReference type="PANTHER" id="PTHR47234:SF2">
    <property type="entry name" value="TONB-DEPENDENT RECEPTOR"/>
    <property type="match status" value="1"/>
</dbReference>
<feature type="chain" id="PRO_5001899086" evidence="12">
    <location>
        <begin position="31"/>
        <end position="954"/>
    </location>
</feature>
<evidence type="ECO:0000256" key="9">
    <source>
        <dbReference type="PROSITE-ProRule" id="PRU01360"/>
    </source>
</evidence>
<organism evidence="15 16">
    <name type="scientific">Pseudidiomarina atlantica</name>
    <dbReference type="NCBI Taxonomy" id="1517416"/>
    <lineage>
        <taxon>Bacteria</taxon>
        <taxon>Pseudomonadati</taxon>
        <taxon>Pseudomonadota</taxon>
        <taxon>Gammaproteobacteria</taxon>
        <taxon>Alteromonadales</taxon>
        <taxon>Idiomarinaceae</taxon>
        <taxon>Pseudidiomarina</taxon>
    </lineage>
</organism>
<dbReference type="Proteomes" id="UP000053718">
    <property type="component" value="Unassembled WGS sequence"/>
</dbReference>
<evidence type="ECO:0000256" key="10">
    <source>
        <dbReference type="PROSITE-ProRule" id="PRU10144"/>
    </source>
</evidence>
<comment type="similarity">
    <text evidence="9 11">Belongs to the TonB-dependent receptor family.</text>
</comment>
<dbReference type="InterPro" id="IPR010917">
    <property type="entry name" value="TonB_rcpt_CS"/>
</dbReference>
<dbReference type="STRING" id="1517416.IDAT_10040"/>
<dbReference type="eggNOG" id="COG4206">
    <property type="taxonomic scope" value="Bacteria"/>
</dbReference>
<sequence length="954" mass="102326">MYKNSNLAKSIRLALMFGGASLALTGTAAAQDQSEEEQAEEAQERITVTGSRITRTDYESASPVQITSSEEIKVSGFTKIEDLMNSLPQIEAAQTSYISNGATGTASLDLRGLGAERTLVLVNGRRLQSGGIYSESPDINQIPAALVERVEVMTGGGSATYGADAVAGVVNFVMKDDFEGVEIVAGTSGFQHNNGNSYIQGLMDNRNFDYPTGSSGIDGRQHNIDLTIGGEFGGGRGHATAYATWREVEELRQGARDYSSCALNGAGTACGGSATAPLPNAYFAPIVDGAYDGSQEVLWSLGQDGLFTPYDGTNVYNYAPVNHFMRPDTRYTLGAFVEYQVTDDSKAYLETSFMHNRTVAQIAESGVFFQSFTLDINNPRFSDAQRQQFYDTFGPDVEQIGTYIGKRNVEGGPRQNQLEHNTFRIVAGVEGYLSNNWMYDVNFQLGQASSSTAYVNDFYVPRIGQALGDINSPECADGCIPYNVFTPGGVTAEAADALGGTAVMTGITTQRIVSGYLSGDLDVSLPGSDYPIAAVIGAESREVDFERTADEVYKLGQLSGQGGPTQSIAGGFNVGEIFGELRVPIVDGIEGVESLALELGARYSDYSSSGGESTYKVLVDYDPTDNLKIRASFNRAVRAPNVGDLFTGTSLGLWGGEDPCAGASPEFTAAQCANTGVTPDQYGNIGANPAGQYNGLFSGNLDLNPEIASTWTVGVVAQPTDNFNFSVDYYDIEIEDVITTLAPSVILEQCALTGEYCEKIVRAPSGSLWRGEEGYLILPNENLGGRVLRGVDLSTNYVDEDFAGGVLTAKVIGTYNLEKIFQPNTDFPEFDYDCSGLISTQCFAQPKWRHTLSLNYASDGAWSATAKWRYFGQVDYEGSTDTLLAGKGISAQSYIDLVGAYDVSENTSVMVGINNVFDKEPPMMGVTLSNNANTVAGFYDTLGRYIHASVTVRF</sequence>
<name>A0A094J6X4_9GAMM</name>
<dbReference type="InterPro" id="IPR000531">
    <property type="entry name" value="Beta-barrel_TonB"/>
</dbReference>
<keyword evidence="15" id="KW-0675">Receptor</keyword>
<feature type="signal peptide" evidence="12">
    <location>
        <begin position="1"/>
        <end position="30"/>
    </location>
</feature>
<dbReference type="InterPro" id="IPR036942">
    <property type="entry name" value="Beta-barrel_TonB_sf"/>
</dbReference>
<dbReference type="eggNOG" id="COG4771">
    <property type="taxonomic scope" value="Bacteria"/>
</dbReference>
<dbReference type="PROSITE" id="PS01156">
    <property type="entry name" value="TONB_DEPENDENT_REC_2"/>
    <property type="match status" value="1"/>
</dbReference>
<dbReference type="RefSeq" id="WP_034733289.1">
    <property type="nucleotide sequence ID" value="NZ_JPIN01000009.1"/>
</dbReference>
<protein>
    <submittedName>
        <fullName evidence="15">TonB-dependent receptor</fullName>
    </submittedName>
</protein>
<evidence type="ECO:0000256" key="7">
    <source>
        <dbReference type="ARBA" id="ARBA00023136"/>
    </source>
</evidence>
<evidence type="ECO:0000256" key="4">
    <source>
        <dbReference type="ARBA" id="ARBA00022692"/>
    </source>
</evidence>
<feature type="domain" description="TonB-dependent receptor plug" evidence="14">
    <location>
        <begin position="58"/>
        <end position="169"/>
    </location>
</feature>
<dbReference type="OrthoDB" id="176248at2"/>
<dbReference type="Gene3D" id="2.40.170.20">
    <property type="entry name" value="TonB-dependent receptor, beta-barrel domain"/>
    <property type="match status" value="1"/>
</dbReference>
<keyword evidence="5 12" id="KW-0732">Signal</keyword>
<dbReference type="GO" id="GO:0009279">
    <property type="term" value="C:cell outer membrane"/>
    <property type="evidence" value="ECO:0007669"/>
    <property type="project" value="UniProtKB-SubCell"/>
</dbReference>
<evidence type="ECO:0000256" key="3">
    <source>
        <dbReference type="ARBA" id="ARBA00022452"/>
    </source>
</evidence>
<keyword evidence="3 9" id="KW-1134">Transmembrane beta strand</keyword>
<dbReference type="InterPro" id="IPR037066">
    <property type="entry name" value="Plug_dom_sf"/>
</dbReference>
<dbReference type="PROSITE" id="PS52016">
    <property type="entry name" value="TONB_DEPENDENT_REC_3"/>
    <property type="match status" value="1"/>
</dbReference>
<evidence type="ECO:0000256" key="8">
    <source>
        <dbReference type="ARBA" id="ARBA00023237"/>
    </source>
</evidence>
<keyword evidence="4 9" id="KW-0812">Transmembrane</keyword>
<dbReference type="InterPro" id="IPR012910">
    <property type="entry name" value="Plug_dom"/>
</dbReference>
<evidence type="ECO:0000313" key="16">
    <source>
        <dbReference type="Proteomes" id="UP000053718"/>
    </source>
</evidence>
<evidence type="ECO:0000256" key="2">
    <source>
        <dbReference type="ARBA" id="ARBA00022448"/>
    </source>
</evidence>
<evidence type="ECO:0000256" key="11">
    <source>
        <dbReference type="RuleBase" id="RU003357"/>
    </source>
</evidence>
<comment type="caution">
    <text evidence="15">The sequence shown here is derived from an EMBL/GenBank/DDBJ whole genome shotgun (WGS) entry which is preliminary data.</text>
</comment>
<dbReference type="Pfam" id="PF07715">
    <property type="entry name" value="Plug"/>
    <property type="match status" value="1"/>
</dbReference>
<dbReference type="EMBL" id="JPIN01000009">
    <property type="protein sequence ID" value="KFZ28331.1"/>
    <property type="molecule type" value="Genomic_DNA"/>
</dbReference>
<keyword evidence="7 9" id="KW-0472">Membrane</keyword>
<evidence type="ECO:0000259" key="13">
    <source>
        <dbReference type="Pfam" id="PF00593"/>
    </source>
</evidence>
<accession>A0A094J6X4</accession>